<name>A0A0T9N1P7_YERIN</name>
<dbReference type="InterPro" id="IPR036513">
    <property type="entry name" value="STAS_dom_sf"/>
</dbReference>
<evidence type="ECO:0000313" key="5">
    <source>
        <dbReference type="EMBL" id="QGR71761.1"/>
    </source>
</evidence>
<accession>A0A0T9N1P7</accession>
<evidence type="ECO:0000256" key="2">
    <source>
        <dbReference type="RuleBase" id="RU003749"/>
    </source>
</evidence>
<gene>
    <name evidence="4" type="ORF">ERS008530_04430</name>
    <name evidence="5" type="ORF">FOC37_16165</name>
</gene>
<dbReference type="RefSeq" id="WP_005184541.1">
    <property type="nucleotide sequence ID" value="NZ_CABHXU010000120.1"/>
</dbReference>
<evidence type="ECO:0000259" key="3">
    <source>
        <dbReference type="PROSITE" id="PS50801"/>
    </source>
</evidence>
<protein>
    <recommendedName>
        <fullName evidence="2">Anti-sigma factor antagonist</fullName>
    </recommendedName>
</protein>
<evidence type="ECO:0000313" key="4">
    <source>
        <dbReference type="EMBL" id="CNG69489.1"/>
    </source>
</evidence>
<dbReference type="EMBL" id="CPZJ01000028">
    <property type="protein sequence ID" value="CNG69489.1"/>
    <property type="molecule type" value="Genomic_DNA"/>
</dbReference>
<dbReference type="AlphaFoldDB" id="A0A0T9N1P7"/>
<dbReference type="EMBL" id="CP046294">
    <property type="protein sequence ID" value="QGR71761.1"/>
    <property type="molecule type" value="Genomic_DNA"/>
</dbReference>
<reference evidence="5 7" key="2">
    <citation type="submission" date="2019-11" db="EMBL/GenBank/DDBJ databases">
        <title>FDA dAtabase for Regulatory Grade micrObial Sequences (FDA-ARGOS): Supporting development and validation of Infectious Disease Dx tests.</title>
        <authorList>
            <person name="Patel R."/>
            <person name="Rucinski S."/>
            <person name="Tallon L."/>
            <person name="Sadzewicz L."/>
            <person name="Vavikolanu K."/>
            <person name="Mehta A."/>
            <person name="Aluvathingal J."/>
            <person name="Nadendla S."/>
            <person name="Nandy P."/>
            <person name="Geyer C."/>
            <person name="Yan Y."/>
            <person name="Sichtig H."/>
        </authorList>
    </citation>
    <scope>NUCLEOTIDE SEQUENCE [LARGE SCALE GENOMIC DNA]</scope>
    <source>
        <strain evidence="5 7">FDAARGOS_729</strain>
    </source>
</reference>
<sequence>MNFETQTIDNVLVITPLIRRLDASVSLKFKEDIQAMIAQGNKNILLDFSRVDFIDSSCLGALVSLLKTLNGKGELAICSLNNNIHGMFKLTRMDRIFTIGANQPDTLQQMHSVAP</sequence>
<evidence type="ECO:0000313" key="6">
    <source>
        <dbReference type="Proteomes" id="UP000038750"/>
    </source>
</evidence>
<dbReference type="STRING" id="631.CH53_83"/>
<evidence type="ECO:0000256" key="1">
    <source>
        <dbReference type="ARBA" id="ARBA00009013"/>
    </source>
</evidence>
<dbReference type="CDD" id="cd07043">
    <property type="entry name" value="STAS_anti-anti-sigma_factors"/>
    <property type="match status" value="1"/>
</dbReference>
<dbReference type="KEGG" id="yin:CH53_83"/>
<dbReference type="InterPro" id="IPR002645">
    <property type="entry name" value="STAS_dom"/>
</dbReference>
<dbReference type="SUPFAM" id="SSF52091">
    <property type="entry name" value="SpoIIaa-like"/>
    <property type="match status" value="1"/>
</dbReference>
<dbReference type="Proteomes" id="UP000424966">
    <property type="component" value="Chromosome"/>
</dbReference>
<dbReference type="PANTHER" id="PTHR33495:SF2">
    <property type="entry name" value="ANTI-SIGMA FACTOR ANTAGONIST TM_1081-RELATED"/>
    <property type="match status" value="1"/>
</dbReference>
<feature type="domain" description="STAS" evidence="3">
    <location>
        <begin position="12"/>
        <end position="110"/>
    </location>
</feature>
<keyword evidence="7" id="KW-1185">Reference proteome</keyword>
<comment type="similarity">
    <text evidence="1 2">Belongs to the anti-sigma-factor antagonist family.</text>
</comment>
<dbReference type="GO" id="GO:0043856">
    <property type="term" value="F:anti-sigma factor antagonist activity"/>
    <property type="evidence" value="ECO:0007669"/>
    <property type="project" value="InterPro"/>
</dbReference>
<dbReference type="Gene3D" id="3.30.750.24">
    <property type="entry name" value="STAS domain"/>
    <property type="match status" value="1"/>
</dbReference>
<organism evidence="4 6">
    <name type="scientific">Yersinia intermedia</name>
    <dbReference type="NCBI Taxonomy" id="631"/>
    <lineage>
        <taxon>Bacteria</taxon>
        <taxon>Pseudomonadati</taxon>
        <taxon>Pseudomonadota</taxon>
        <taxon>Gammaproteobacteria</taxon>
        <taxon>Enterobacterales</taxon>
        <taxon>Yersiniaceae</taxon>
        <taxon>Yersinia</taxon>
    </lineage>
</organism>
<reference evidence="4 6" key="1">
    <citation type="submission" date="2015-03" db="EMBL/GenBank/DDBJ databases">
        <authorList>
            <person name="Murphy D."/>
        </authorList>
    </citation>
    <scope>NUCLEOTIDE SEQUENCE [LARGE SCALE GENOMIC DNA]</scope>
    <source>
        <strain evidence="4 6">BR165/97</strain>
    </source>
</reference>
<dbReference type="Proteomes" id="UP000038750">
    <property type="component" value="Unassembled WGS sequence"/>
</dbReference>
<proteinExistence type="inferred from homology"/>
<dbReference type="GeneID" id="58047830"/>
<evidence type="ECO:0000313" key="7">
    <source>
        <dbReference type="Proteomes" id="UP000424966"/>
    </source>
</evidence>
<dbReference type="Pfam" id="PF01740">
    <property type="entry name" value="STAS"/>
    <property type="match status" value="1"/>
</dbReference>
<dbReference type="InterPro" id="IPR003658">
    <property type="entry name" value="Anti-sigma_ant"/>
</dbReference>
<dbReference type="eggNOG" id="COG1366">
    <property type="taxonomic scope" value="Bacteria"/>
</dbReference>
<dbReference type="PROSITE" id="PS50801">
    <property type="entry name" value="STAS"/>
    <property type="match status" value="1"/>
</dbReference>
<dbReference type="OrthoDB" id="9796076at2"/>
<dbReference type="NCBIfam" id="TIGR00377">
    <property type="entry name" value="ant_ant_sig"/>
    <property type="match status" value="1"/>
</dbReference>
<dbReference type="PANTHER" id="PTHR33495">
    <property type="entry name" value="ANTI-SIGMA FACTOR ANTAGONIST TM_1081-RELATED-RELATED"/>
    <property type="match status" value="1"/>
</dbReference>